<gene>
    <name evidence="4" type="ORF">P168DRAFT_328712</name>
</gene>
<dbReference type="EMBL" id="MSFM01000009">
    <property type="protein sequence ID" value="PKY02700.1"/>
    <property type="molecule type" value="Genomic_DNA"/>
</dbReference>
<dbReference type="Pfam" id="PF07938">
    <property type="entry name" value="Fungal_lectin"/>
    <property type="match status" value="1"/>
</dbReference>
<dbReference type="OrthoDB" id="407298at2759"/>
<evidence type="ECO:0000256" key="1">
    <source>
        <dbReference type="ARBA" id="ARBA00009042"/>
    </source>
</evidence>
<evidence type="ECO:0000313" key="4">
    <source>
        <dbReference type="EMBL" id="PKY02700.1"/>
    </source>
</evidence>
<dbReference type="GO" id="GO:0030246">
    <property type="term" value="F:carbohydrate binding"/>
    <property type="evidence" value="ECO:0007669"/>
    <property type="project" value="UniProtKB-KW"/>
</dbReference>
<dbReference type="InterPro" id="IPR012475">
    <property type="entry name" value="Fungal_lectin"/>
</dbReference>
<dbReference type="GeneID" id="36548903"/>
<name>A0A2I1CYJ4_ASPC2</name>
<dbReference type="SUPFAM" id="SSF89372">
    <property type="entry name" value="Fucose-specific lectin"/>
    <property type="match status" value="1"/>
</dbReference>
<sequence length="305" mass="34279">MSSIGAQQIRFRCGIAPIGNSDSMRVYVQDTNGGIREVAYDNGHWSRGSEKDIIGYGALGSPIAAICRGFKHIRVYYIGAENMLREACCDAGGSWYEGDLSKKKVQVAPYSMLSACFLAGTEKLQMRVYFQTMDNTIKEFGYNDNGKGWQEMTGQGRALPGTGMACTSFHDSKLRIRLYMQDEGNNIFERCYDEDQGWSKGKFSVHDTVPRTDLSVTSFNRMSIRVYYVDRDNKLKEMGYDGKDWYQGGFNRPCVPGSQNGAVSFMKSDNVRIHVFFQRGELVTAVTEWIYEGSWKEGKAALPPA</sequence>
<comment type="similarity">
    <text evidence="1">Belongs to the fungal fucose-specific lectin family.</text>
</comment>
<dbReference type="Gene3D" id="2.120.10.70">
    <property type="entry name" value="Fucose-specific lectin"/>
    <property type="match status" value="1"/>
</dbReference>
<proteinExistence type="inferred from homology"/>
<dbReference type="AlphaFoldDB" id="A0A2I1CYJ4"/>
<evidence type="ECO:0000256" key="2">
    <source>
        <dbReference type="ARBA" id="ARBA00015560"/>
    </source>
</evidence>
<reference evidence="4" key="1">
    <citation type="submission" date="2016-12" db="EMBL/GenBank/DDBJ databases">
        <title>The genomes of Aspergillus section Nigri reveals drivers in fungal speciation.</title>
        <authorList>
            <consortium name="DOE Joint Genome Institute"/>
            <person name="Vesth T.C."/>
            <person name="Nybo J."/>
            <person name="Theobald S."/>
            <person name="Brandl J."/>
            <person name="Frisvad J.C."/>
            <person name="Nielsen K.F."/>
            <person name="Lyhne E.K."/>
            <person name="Kogle M.E."/>
            <person name="Kuo A."/>
            <person name="Riley R."/>
            <person name="Clum A."/>
            <person name="Nolan M."/>
            <person name="Lipzen A."/>
            <person name="Salamov A."/>
            <person name="Henrissat B."/>
            <person name="Wiebenga A."/>
            <person name="De vries R.P."/>
            <person name="Grigoriev I.V."/>
            <person name="Mortensen U.H."/>
            <person name="Andersen M.R."/>
            <person name="Baker S.E."/>
        </authorList>
    </citation>
    <scope>NUCLEOTIDE SEQUENCE</scope>
    <source>
        <strain evidence="4">IBT 28561</strain>
    </source>
</reference>
<evidence type="ECO:0000256" key="3">
    <source>
        <dbReference type="ARBA" id="ARBA00022734"/>
    </source>
</evidence>
<accession>A0A2I1CYJ4</accession>
<dbReference type="RefSeq" id="XP_024691294.1">
    <property type="nucleotide sequence ID" value="XM_024841379.1"/>
</dbReference>
<protein>
    <recommendedName>
        <fullName evidence="2">Fucose-specific lectin</fullName>
    </recommendedName>
</protein>
<organism evidence="4 5">
    <name type="scientific">Aspergillus campestris (strain IBT 28561)</name>
    <dbReference type="NCBI Taxonomy" id="1392248"/>
    <lineage>
        <taxon>Eukaryota</taxon>
        <taxon>Fungi</taxon>
        <taxon>Dikarya</taxon>
        <taxon>Ascomycota</taxon>
        <taxon>Pezizomycotina</taxon>
        <taxon>Eurotiomycetes</taxon>
        <taxon>Eurotiomycetidae</taxon>
        <taxon>Eurotiales</taxon>
        <taxon>Aspergillaceae</taxon>
        <taxon>Aspergillus</taxon>
        <taxon>Aspergillus subgen. Circumdati</taxon>
    </lineage>
</organism>
<comment type="caution">
    <text evidence="4">The sequence shown here is derived from an EMBL/GenBank/DDBJ whole genome shotgun (WGS) entry which is preliminary data.</text>
</comment>
<keyword evidence="5" id="KW-1185">Reference proteome</keyword>
<dbReference type="Proteomes" id="UP000234254">
    <property type="component" value="Unassembled WGS sequence"/>
</dbReference>
<dbReference type="VEuPathDB" id="FungiDB:P168DRAFT_328712"/>
<evidence type="ECO:0000313" key="5">
    <source>
        <dbReference type="Proteomes" id="UP000234254"/>
    </source>
</evidence>
<keyword evidence="3" id="KW-0430">Lectin</keyword>